<reference evidence="2" key="1">
    <citation type="submission" date="2020-04" db="EMBL/GenBank/DDBJ databases">
        <authorList>
            <person name="Chiriac C."/>
            <person name="Salcher M."/>
            <person name="Ghai R."/>
            <person name="Kavagutti S V."/>
        </authorList>
    </citation>
    <scope>NUCLEOTIDE SEQUENCE</scope>
</reference>
<organism evidence="2">
    <name type="scientific">uncultured Caudovirales phage</name>
    <dbReference type="NCBI Taxonomy" id="2100421"/>
    <lineage>
        <taxon>Viruses</taxon>
        <taxon>Duplodnaviria</taxon>
        <taxon>Heunggongvirae</taxon>
        <taxon>Uroviricota</taxon>
        <taxon>Caudoviricetes</taxon>
        <taxon>Peduoviridae</taxon>
        <taxon>Maltschvirus</taxon>
        <taxon>Maltschvirus maltsch</taxon>
    </lineage>
</organism>
<protein>
    <submittedName>
        <fullName evidence="2">Uncharacterized protein</fullName>
    </submittedName>
</protein>
<evidence type="ECO:0000256" key="1">
    <source>
        <dbReference type="SAM" id="Phobius"/>
    </source>
</evidence>
<keyword evidence="1" id="KW-1133">Transmembrane helix</keyword>
<feature type="transmembrane region" description="Helical" evidence="1">
    <location>
        <begin position="42"/>
        <end position="60"/>
    </location>
</feature>
<dbReference type="EMBL" id="LR796555">
    <property type="protein sequence ID" value="CAB4151865.1"/>
    <property type="molecule type" value="Genomic_DNA"/>
</dbReference>
<gene>
    <name evidence="2" type="ORF">UFOVP591_39</name>
</gene>
<evidence type="ECO:0000313" key="2">
    <source>
        <dbReference type="EMBL" id="CAB4151865.1"/>
    </source>
</evidence>
<accession>A0A6J5MX34</accession>
<keyword evidence="1" id="KW-0472">Membrane</keyword>
<name>A0A6J5MX34_9CAUD</name>
<keyword evidence="1" id="KW-0812">Transmembrane</keyword>
<sequence length="82" mass="9528">MVVKYVNHKGRLYRKEGGKFYDVTDTPIAKRYDDSGYGYKLLALYTMLILTLCAVAITVIKKSAEPEKRTMNTVKMEQSWTW</sequence>
<proteinExistence type="predicted"/>